<dbReference type="Proteomes" id="UP000011682">
    <property type="component" value="Unassembled WGS sequence"/>
</dbReference>
<proteinExistence type="predicted"/>
<gene>
    <name evidence="1" type="ORF">D187_006693</name>
</gene>
<evidence type="ECO:0000313" key="1">
    <source>
        <dbReference type="EMBL" id="EPX56940.1"/>
    </source>
</evidence>
<name>S9NXI7_CYSF2</name>
<comment type="caution">
    <text evidence="1">The sequence shown here is derived from an EMBL/GenBank/DDBJ whole genome shotgun (WGS) entry which is preliminary data.</text>
</comment>
<dbReference type="RefSeq" id="WP_002627501.1">
    <property type="nucleotide sequence ID" value="NZ_ANAH02000064.1"/>
</dbReference>
<sequence>MAGKPLRGARFVRSLIPAVMIAFTVGLDQLATAALVRYLVPAVADLPLPDLGLPVLDLLRAPLPLPLPVL</sequence>
<protein>
    <submittedName>
        <fullName evidence="1">Uncharacterized protein</fullName>
    </submittedName>
</protein>
<organism evidence="1 2">
    <name type="scientific">Cystobacter fuscus (strain ATCC 25194 / DSM 2262 / NBRC 100088 / M29)</name>
    <dbReference type="NCBI Taxonomy" id="1242864"/>
    <lineage>
        <taxon>Bacteria</taxon>
        <taxon>Pseudomonadati</taxon>
        <taxon>Myxococcota</taxon>
        <taxon>Myxococcia</taxon>
        <taxon>Myxococcales</taxon>
        <taxon>Cystobacterineae</taxon>
        <taxon>Archangiaceae</taxon>
        <taxon>Cystobacter</taxon>
    </lineage>
</organism>
<dbReference type="AlphaFoldDB" id="S9NXI7"/>
<accession>S9NXI7</accession>
<keyword evidence="2" id="KW-1185">Reference proteome</keyword>
<dbReference type="EMBL" id="ANAH02000064">
    <property type="protein sequence ID" value="EPX56940.1"/>
    <property type="molecule type" value="Genomic_DNA"/>
</dbReference>
<evidence type="ECO:0000313" key="2">
    <source>
        <dbReference type="Proteomes" id="UP000011682"/>
    </source>
</evidence>
<reference evidence="1" key="1">
    <citation type="submission" date="2013-05" db="EMBL/GenBank/DDBJ databases">
        <title>Genome assembly of Cystobacter fuscus DSM 2262.</title>
        <authorList>
            <person name="Sharma G."/>
            <person name="Khatri I."/>
            <person name="Kaur C."/>
            <person name="Mayilraj S."/>
            <person name="Subramanian S."/>
        </authorList>
    </citation>
    <scope>NUCLEOTIDE SEQUENCE [LARGE SCALE GENOMIC DNA]</scope>
    <source>
        <strain evidence="1">DSM 2262</strain>
    </source>
</reference>